<evidence type="ECO:0000313" key="2">
    <source>
        <dbReference type="EMBL" id="MBB5172470.1"/>
    </source>
</evidence>
<evidence type="ECO:0000313" key="3">
    <source>
        <dbReference type="Proteomes" id="UP000551878"/>
    </source>
</evidence>
<comment type="caution">
    <text evidence="2">The sequence shown here is derived from an EMBL/GenBank/DDBJ whole genome shotgun (WGS) entry which is preliminary data.</text>
</comment>
<sequence length="143" mass="16735">MNETMIHDAQWFKEVLPLSFDQFVIQSTAGYLTMIPFLLVMTVIPIYVATIAFKLILFNSTVNNLTMKDEPMTDDDADKFYKCIKRSFPKSPEILDNLRSIYEDMNTSEHVSLDYKEEIYEKLVKKGIQDIEKPQIDRKIGER</sequence>
<accession>A0A840QMB3</accession>
<dbReference type="Proteomes" id="UP000551878">
    <property type="component" value="Unassembled WGS sequence"/>
</dbReference>
<organism evidence="2 3">
    <name type="scientific">Texcoconibacillus texcoconensis</name>
    <dbReference type="NCBI Taxonomy" id="1095777"/>
    <lineage>
        <taxon>Bacteria</taxon>
        <taxon>Bacillati</taxon>
        <taxon>Bacillota</taxon>
        <taxon>Bacilli</taxon>
        <taxon>Bacillales</taxon>
        <taxon>Bacillaceae</taxon>
        <taxon>Texcoconibacillus</taxon>
    </lineage>
</organism>
<reference evidence="2 3" key="1">
    <citation type="submission" date="2020-08" db="EMBL/GenBank/DDBJ databases">
        <title>Genomic Encyclopedia of Type Strains, Phase IV (KMG-IV): sequencing the most valuable type-strain genomes for metagenomic binning, comparative biology and taxonomic classification.</title>
        <authorList>
            <person name="Goeker M."/>
        </authorList>
    </citation>
    <scope>NUCLEOTIDE SEQUENCE [LARGE SCALE GENOMIC DNA]</scope>
    <source>
        <strain evidence="2 3">DSM 24696</strain>
    </source>
</reference>
<keyword evidence="1" id="KW-0812">Transmembrane</keyword>
<protein>
    <submittedName>
        <fullName evidence="2">Uncharacterized protein</fullName>
    </submittedName>
</protein>
<dbReference type="AlphaFoldDB" id="A0A840QMB3"/>
<keyword evidence="1" id="KW-1133">Transmembrane helix</keyword>
<dbReference type="EMBL" id="JACHHB010000002">
    <property type="protein sequence ID" value="MBB5172470.1"/>
    <property type="molecule type" value="Genomic_DNA"/>
</dbReference>
<feature type="transmembrane region" description="Helical" evidence="1">
    <location>
        <begin position="34"/>
        <end position="58"/>
    </location>
</feature>
<evidence type="ECO:0000256" key="1">
    <source>
        <dbReference type="SAM" id="Phobius"/>
    </source>
</evidence>
<keyword evidence="1" id="KW-0472">Membrane</keyword>
<keyword evidence="3" id="KW-1185">Reference proteome</keyword>
<dbReference type="RefSeq" id="WP_184662934.1">
    <property type="nucleotide sequence ID" value="NZ_JACHHB010000002.1"/>
</dbReference>
<gene>
    <name evidence="2" type="ORF">HNQ41_000614</name>
</gene>
<proteinExistence type="predicted"/>
<name>A0A840QMB3_9BACI</name>